<evidence type="ECO:0000313" key="7">
    <source>
        <dbReference type="Proteomes" id="UP000198697"/>
    </source>
</evidence>
<name>A0A1I0F6M5_9BACT</name>
<feature type="domain" description="HTH crp-type" evidence="5">
    <location>
        <begin position="128"/>
        <end position="195"/>
    </location>
</feature>
<dbReference type="GO" id="GO:0003700">
    <property type="term" value="F:DNA-binding transcription factor activity"/>
    <property type="evidence" value="ECO:0007669"/>
    <property type="project" value="TreeGrafter"/>
</dbReference>
<keyword evidence="2" id="KW-0238">DNA-binding</keyword>
<dbReference type="SMART" id="SM00419">
    <property type="entry name" value="HTH_CRP"/>
    <property type="match status" value="1"/>
</dbReference>
<dbReference type="GO" id="GO:0016301">
    <property type="term" value="F:kinase activity"/>
    <property type="evidence" value="ECO:0007669"/>
    <property type="project" value="UniProtKB-KW"/>
</dbReference>
<dbReference type="RefSeq" id="WP_092771192.1">
    <property type="nucleotide sequence ID" value="NZ_FOHS01000002.1"/>
</dbReference>
<dbReference type="Pfam" id="PF00027">
    <property type="entry name" value="cNMP_binding"/>
    <property type="match status" value="1"/>
</dbReference>
<keyword evidence="6" id="KW-0418">Kinase</keyword>
<dbReference type="PROSITE" id="PS51063">
    <property type="entry name" value="HTH_CRP_2"/>
    <property type="match status" value="1"/>
</dbReference>
<dbReference type="PANTHER" id="PTHR24567:SF74">
    <property type="entry name" value="HTH-TYPE TRANSCRIPTIONAL REGULATOR ARCR"/>
    <property type="match status" value="1"/>
</dbReference>
<dbReference type="InterPro" id="IPR018490">
    <property type="entry name" value="cNMP-bd_dom_sf"/>
</dbReference>
<dbReference type="SUPFAM" id="SSF51206">
    <property type="entry name" value="cAMP-binding domain-like"/>
    <property type="match status" value="1"/>
</dbReference>
<proteinExistence type="predicted"/>
<evidence type="ECO:0000256" key="1">
    <source>
        <dbReference type="ARBA" id="ARBA00023015"/>
    </source>
</evidence>
<protein>
    <submittedName>
        <fullName evidence="6">cAMP-binding domain of CRP or a regulatory subunit of cAMP-dependent protein kinases</fullName>
    </submittedName>
</protein>
<keyword evidence="6" id="KW-0808">Transferase</keyword>
<dbReference type="InterPro" id="IPR014710">
    <property type="entry name" value="RmlC-like_jellyroll"/>
</dbReference>
<dbReference type="OrthoDB" id="667966at2"/>
<keyword evidence="3" id="KW-0804">Transcription</keyword>
<dbReference type="Gene3D" id="2.60.120.10">
    <property type="entry name" value="Jelly Rolls"/>
    <property type="match status" value="1"/>
</dbReference>
<evidence type="ECO:0000259" key="5">
    <source>
        <dbReference type="PROSITE" id="PS51063"/>
    </source>
</evidence>
<dbReference type="Pfam" id="PF13545">
    <property type="entry name" value="HTH_Crp_2"/>
    <property type="match status" value="1"/>
</dbReference>
<keyword evidence="7" id="KW-1185">Reference proteome</keyword>
<dbReference type="PRINTS" id="PR00034">
    <property type="entry name" value="HTHCRP"/>
</dbReference>
<sequence length="195" mass="21950">MIEVEILEQFGATQKSLAKGEILFDEGEPAQFYYQILHGEMRMVNRIEDGTEFLQGIFQAGQSLGEPPLFGAFPYPASAVASQPTVLLRLAYPALLELLRQNFDIHQRLFATLAKRLEYKSMQACEMSSYPAAHQLLTLLDYFKRQAGSPPSYLVTLTRQELADLTGLRVETVIRTVKQLELEGKLALRDGKIVL</sequence>
<organism evidence="6 7">
    <name type="scientific">Hymenobacter actinosclerus</name>
    <dbReference type="NCBI Taxonomy" id="82805"/>
    <lineage>
        <taxon>Bacteria</taxon>
        <taxon>Pseudomonadati</taxon>
        <taxon>Bacteroidota</taxon>
        <taxon>Cytophagia</taxon>
        <taxon>Cytophagales</taxon>
        <taxon>Hymenobacteraceae</taxon>
        <taxon>Hymenobacter</taxon>
    </lineage>
</organism>
<evidence type="ECO:0000313" key="6">
    <source>
        <dbReference type="EMBL" id="SET53709.1"/>
    </source>
</evidence>
<dbReference type="PANTHER" id="PTHR24567">
    <property type="entry name" value="CRP FAMILY TRANSCRIPTIONAL REGULATORY PROTEIN"/>
    <property type="match status" value="1"/>
</dbReference>
<dbReference type="GO" id="GO:0003677">
    <property type="term" value="F:DNA binding"/>
    <property type="evidence" value="ECO:0007669"/>
    <property type="project" value="UniProtKB-KW"/>
</dbReference>
<dbReference type="AlphaFoldDB" id="A0A1I0F6M5"/>
<keyword evidence="1" id="KW-0805">Transcription regulation</keyword>
<evidence type="ECO:0000259" key="4">
    <source>
        <dbReference type="PROSITE" id="PS50042"/>
    </source>
</evidence>
<dbReference type="EMBL" id="FOHS01000002">
    <property type="protein sequence ID" value="SET53709.1"/>
    <property type="molecule type" value="Genomic_DNA"/>
</dbReference>
<dbReference type="InterPro" id="IPR036390">
    <property type="entry name" value="WH_DNA-bd_sf"/>
</dbReference>
<dbReference type="GO" id="GO:0005829">
    <property type="term" value="C:cytosol"/>
    <property type="evidence" value="ECO:0007669"/>
    <property type="project" value="TreeGrafter"/>
</dbReference>
<evidence type="ECO:0000256" key="3">
    <source>
        <dbReference type="ARBA" id="ARBA00023163"/>
    </source>
</evidence>
<accession>A0A1I0F6M5</accession>
<evidence type="ECO:0000256" key="2">
    <source>
        <dbReference type="ARBA" id="ARBA00023125"/>
    </source>
</evidence>
<dbReference type="InterPro" id="IPR050397">
    <property type="entry name" value="Env_Response_Regulators"/>
</dbReference>
<dbReference type="InterPro" id="IPR012318">
    <property type="entry name" value="HTH_CRP"/>
</dbReference>
<dbReference type="STRING" id="82805.SAMN04487998_2144"/>
<dbReference type="Proteomes" id="UP000198697">
    <property type="component" value="Unassembled WGS sequence"/>
</dbReference>
<feature type="domain" description="Cyclic nucleotide-binding" evidence="4">
    <location>
        <begin position="1"/>
        <end position="116"/>
    </location>
</feature>
<dbReference type="SMART" id="SM00100">
    <property type="entry name" value="cNMP"/>
    <property type="match status" value="1"/>
</dbReference>
<dbReference type="CDD" id="cd00038">
    <property type="entry name" value="CAP_ED"/>
    <property type="match status" value="1"/>
</dbReference>
<gene>
    <name evidence="6" type="ORF">SAMN04487998_2144</name>
</gene>
<reference evidence="7" key="1">
    <citation type="submission" date="2016-10" db="EMBL/GenBank/DDBJ databases">
        <authorList>
            <person name="Varghese N."/>
            <person name="Submissions S."/>
        </authorList>
    </citation>
    <scope>NUCLEOTIDE SEQUENCE [LARGE SCALE GENOMIC DNA]</scope>
    <source>
        <strain evidence="7">DSM 15310</strain>
    </source>
</reference>
<dbReference type="PROSITE" id="PS50042">
    <property type="entry name" value="CNMP_BINDING_3"/>
    <property type="match status" value="1"/>
</dbReference>
<dbReference type="SUPFAM" id="SSF46785">
    <property type="entry name" value="Winged helix' DNA-binding domain"/>
    <property type="match status" value="1"/>
</dbReference>
<dbReference type="InterPro" id="IPR000595">
    <property type="entry name" value="cNMP-bd_dom"/>
</dbReference>